<proteinExistence type="predicted"/>
<dbReference type="EMBL" id="CAJGYM010000021">
    <property type="protein sequence ID" value="CAD6191481.1"/>
    <property type="molecule type" value="Genomic_DNA"/>
</dbReference>
<dbReference type="Proteomes" id="UP000835052">
    <property type="component" value="Unassembled WGS sequence"/>
</dbReference>
<sequence length="89" mass="10254">MIHIQEIVFGDPHARPEIRRRRSSGVKRLLGRARADYNTLYSPVSNSEYRHRLVVGRSLPRRALSPPIHAYPPTSFLRDDPIDKSCVSF</sequence>
<protein>
    <submittedName>
        <fullName evidence="1">Uncharacterized protein</fullName>
    </submittedName>
</protein>
<evidence type="ECO:0000313" key="2">
    <source>
        <dbReference type="Proteomes" id="UP000835052"/>
    </source>
</evidence>
<organism evidence="1 2">
    <name type="scientific">Caenorhabditis auriculariae</name>
    <dbReference type="NCBI Taxonomy" id="2777116"/>
    <lineage>
        <taxon>Eukaryota</taxon>
        <taxon>Metazoa</taxon>
        <taxon>Ecdysozoa</taxon>
        <taxon>Nematoda</taxon>
        <taxon>Chromadorea</taxon>
        <taxon>Rhabditida</taxon>
        <taxon>Rhabditina</taxon>
        <taxon>Rhabditomorpha</taxon>
        <taxon>Rhabditoidea</taxon>
        <taxon>Rhabditidae</taxon>
        <taxon>Peloderinae</taxon>
        <taxon>Caenorhabditis</taxon>
    </lineage>
</organism>
<evidence type="ECO:0000313" key="1">
    <source>
        <dbReference type="EMBL" id="CAD6191481.1"/>
    </source>
</evidence>
<comment type="caution">
    <text evidence="1">The sequence shown here is derived from an EMBL/GenBank/DDBJ whole genome shotgun (WGS) entry which is preliminary data.</text>
</comment>
<name>A0A8S1H9U1_9PELO</name>
<reference evidence="1" key="1">
    <citation type="submission" date="2020-10" db="EMBL/GenBank/DDBJ databases">
        <authorList>
            <person name="Kikuchi T."/>
        </authorList>
    </citation>
    <scope>NUCLEOTIDE SEQUENCE</scope>
    <source>
        <strain evidence="1">NKZ352</strain>
    </source>
</reference>
<dbReference type="AlphaFoldDB" id="A0A8S1H9U1"/>
<accession>A0A8S1H9U1</accession>
<gene>
    <name evidence="1" type="ORF">CAUJ_LOCUS7400</name>
</gene>
<keyword evidence="2" id="KW-1185">Reference proteome</keyword>